<accession>A0A6N6JH92</accession>
<dbReference type="OrthoDB" id="9794987at2"/>
<evidence type="ECO:0000256" key="3">
    <source>
        <dbReference type="ARBA" id="ARBA00023239"/>
    </source>
</evidence>
<dbReference type="PANTHER" id="PTHR12599">
    <property type="entry name" value="PTERIN-4-ALPHA-CARBINOLAMINE DEHYDRATASE"/>
    <property type="match status" value="1"/>
</dbReference>
<dbReference type="AlphaFoldDB" id="A0A6N6JH92"/>
<dbReference type="InterPro" id="IPR001533">
    <property type="entry name" value="Pterin_deHydtase"/>
</dbReference>
<evidence type="ECO:0000313" key="5">
    <source>
        <dbReference type="EMBL" id="GFE64759.1"/>
    </source>
</evidence>
<dbReference type="CDD" id="cd00914">
    <property type="entry name" value="PCD_DCoH_subfamily_b"/>
    <property type="match status" value="1"/>
</dbReference>
<sequence>MATKLDGHDRDEGLTKLKASGWTHDADRDAVSKSFSFKNFVDAFGFMTRAAIHAEKMNHHPEWSNVYKTVDVTLTTHDVDGLSELDLELAKKFDELA</sequence>
<dbReference type="Proteomes" id="UP000436822">
    <property type="component" value="Unassembled WGS sequence"/>
</dbReference>
<name>A0A6N6JH92_9RHOB</name>
<dbReference type="Gene3D" id="3.30.1360.20">
    <property type="entry name" value="Transcriptional coactivator/pterin dehydratase"/>
    <property type="match status" value="1"/>
</dbReference>
<proteinExistence type="inferred from homology"/>
<gene>
    <name evidence="5" type="ORF">KIN_18330</name>
</gene>
<comment type="catalytic activity">
    <reaction evidence="1 4">
        <text>(4aS,6R)-4a-hydroxy-L-erythro-5,6,7,8-tetrahydrobiopterin = (6R)-L-erythro-6,7-dihydrobiopterin + H2O</text>
        <dbReference type="Rhea" id="RHEA:11920"/>
        <dbReference type="ChEBI" id="CHEBI:15377"/>
        <dbReference type="ChEBI" id="CHEBI:15642"/>
        <dbReference type="ChEBI" id="CHEBI:43120"/>
        <dbReference type="EC" id="4.2.1.96"/>
    </reaction>
</comment>
<dbReference type="HAMAP" id="MF_00434">
    <property type="entry name" value="Pterin_4_alpha"/>
    <property type="match status" value="1"/>
</dbReference>
<dbReference type="GO" id="GO:0006729">
    <property type="term" value="P:tetrahydrobiopterin biosynthetic process"/>
    <property type="evidence" value="ECO:0007669"/>
    <property type="project" value="InterPro"/>
</dbReference>
<dbReference type="InterPro" id="IPR036428">
    <property type="entry name" value="PCD_sf"/>
</dbReference>
<dbReference type="RefSeq" id="WP_159806191.1">
    <property type="nucleotide sequence ID" value="NZ_BLJE01000002.1"/>
</dbReference>
<keyword evidence="3 4" id="KW-0456">Lyase</keyword>
<dbReference type="Pfam" id="PF01329">
    <property type="entry name" value="Pterin_4a"/>
    <property type="match status" value="1"/>
</dbReference>
<dbReference type="SUPFAM" id="SSF55248">
    <property type="entry name" value="PCD-like"/>
    <property type="match status" value="1"/>
</dbReference>
<dbReference type="EMBL" id="BLJE01000002">
    <property type="protein sequence ID" value="GFE64759.1"/>
    <property type="molecule type" value="Genomic_DNA"/>
</dbReference>
<dbReference type="PANTHER" id="PTHR12599:SF0">
    <property type="entry name" value="PTERIN-4-ALPHA-CARBINOLAMINE DEHYDRATASE"/>
    <property type="match status" value="1"/>
</dbReference>
<keyword evidence="6" id="KW-1185">Reference proteome</keyword>
<reference evidence="5 6" key="1">
    <citation type="submission" date="2019-12" db="EMBL/GenBank/DDBJ databases">
        <title>Litoreibacter badius sp. nov., a novel bacteriochlorophyll a-containing bacterium in the genus Litoreibacter.</title>
        <authorList>
            <person name="Kanamuro M."/>
            <person name="Takabe Y."/>
            <person name="Mori K."/>
            <person name="Takaichi S."/>
            <person name="Hanada S."/>
        </authorList>
    </citation>
    <scope>NUCLEOTIDE SEQUENCE [LARGE SCALE GENOMIC DNA]</scope>
    <source>
        <strain evidence="5 6">K6</strain>
    </source>
</reference>
<comment type="caution">
    <text evidence="5">The sequence shown here is derived from an EMBL/GenBank/DDBJ whole genome shotgun (WGS) entry which is preliminary data.</text>
</comment>
<dbReference type="EC" id="4.2.1.96" evidence="4"/>
<protein>
    <recommendedName>
        <fullName evidence="4">Putative pterin-4-alpha-carbinolamine dehydratase</fullName>
        <shortName evidence="4">PHS</shortName>
        <ecNumber evidence="4">4.2.1.96</ecNumber>
    </recommendedName>
    <alternativeName>
        <fullName evidence="4">4-alpha-hydroxy-tetrahydropterin dehydratase</fullName>
    </alternativeName>
    <alternativeName>
        <fullName evidence="4">Pterin carbinolamine dehydratase</fullName>
        <shortName evidence="4">PCD</shortName>
    </alternativeName>
</protein>
<dbReference type="GO" id="GO:0008124">
    <property type="term" value="F:4-alpha-hydroxytetrahydrobiopterin dehydratase activity"/>
    <property type="evidence" value="ECO:0007669"/>
    <property type="project" value="UniProtKB-UniRule"/>
</dbReference>
<organism evidence="5 6">
    <name type="scientific">Litoreibacter roseus</name>
    <dbReference type="NCBI Taxonomy" id="2601869"/>
    <lineage>
        <taxon>Bacteria</taxon>
        <taxon>Pseudomonadati</taxon>
        <taxon>Pseudomonadota</taxon>
        <taxon>Alphaproteobacteria</taxon>
        <taxon>Rhodobacterales</taxon>
        <taxon>Roseobacteraceae</taxon>
        <taxon>Litoreibacter</taxon>
    </lineage>
</organism>
<evidence type="ECO:0000313" key="6">
    <source>
        <dbReference type="Proteomes" id="UP000436822"/>
    </source>
</evidence>
<evidence type="ECO:0000256" key="1">
    <source>
        <dbReference type="ARBA" id="ARBA00001554"/>
    </source>
</evidence>
<dbReference type="NCBIfam" id="NF002018">
    <property type="entry name" value="PRK00823.1-3"/>
    <property type="match status" value="1"/>
</dbReference>
<evidence type="ECO:0000256" key="4">
    <source>
        <dbReference type="HAMAP-Rule" id="MF_00434"/>
    </source>
</evidence>
<evidence type="ECO:0000256" key="2">
    <source>
        <dbReference type="ARBA" id="ARBA00006472"/>
    </source>
</evidence>
<comment type="similarity">
    <text evidence="2 4">Belongs to the pterin-4-alpha-carbinolamine dehydratase family.</text>
</comment>